<dbReference type="RefSeq" id="XP_072853338.1">
    <property type="nucleotide sequence ID" value="XM_072997237.1"/>
</dbReference>
<keyword evidence="1 5" id="KW-0768">Sushi</keyword>
<keyword evidence="4" id="KW-0325">Glycoprotein</keyword>
<dbReference type="Pfam" id="PF00084">
    <property type="entry name" value="Sushi"/>
    <property type="match status" value="4"/>
</dbReference>
<dbReference type="GeneID" id="110086557"/>
<feature type="domain" description="Sushi" evidence="8">
    <location>
        <begin position="219"/>
        <end position="277"/>
    </location>
</feature>
<dbReference type="InterPro" id="IPR000436">
    <property type="entry name" value="Sushi_SCR_CCP_dom"/>
</dbReference>
<gene>
    <name evidence="10" type="primary">LOC110086557</name>
</gene>
<dbReference type="SUPFAM" id="SSF57535">
    <property type="entry name" value="Complement control module/SCR domain"/>
    <property type="match status" value="4"/>
</dbReference>
<dbReference type="InterPro" id="IPR050350">
    <property type="entry name" value="Compl-Cell_Adhes-Reg"/>
</dbReference>
<evidence type="ECO:0000256" key="4">
    <source>
        <dbReference type="ARBA" id="ARBA00023180"/>
    </source>
</evidence>
<feature type="chain" id="PRO_5045318607" evidence="7">
    <location>
        <begin position="27"/>
        <end position="373"/>
    </location>
</feature>
<keyword evidence="2" id="KW-0677">Repeat</keyword>
<dbReference type="Proteomes" id="UP001652642">
    <property type="component" value="Chromosome 4"/>
</dbReference>
<feature type="domain" description="Sushi" evidence="8">
    <location>
        <begin position="26"/>
        <end position="89"/>
    </location>
</feature>
<feature type="compositionally biased region" description="Low complexity" evidence="6">
    <location>
        <begin position="314"/>
        <end position="327"/>
    </location>
</feature>
<keyword evidence="9" id="KW-1185">Reference proteome</keyword>
<organism evidence="9 10">
    <name type="scientific">Pogona vitticeps</name>
    <name type="common">central bearded dragon</name>
    <dbReference type="NCBI Taxonomy" id="103695"/>
    <lineage>
        <taxon>Eukaryota</taxon>
        <taxon>Metazoa</taxon>
        <taxon>Chordata</taxon>
        <taxon>Craniata</taxon>
        <taxon>Vertebrata</taxon>
        <taxon>Euteleostomi</taxon>
        <taxon>Lepidosauria</taxon>
        <taxon>Squamata</taxon>
        <taxon>Bifurcata</taxon>
        <taxon>Unidentata</taxon>
        <taxon>Episquamata</taxon>
        <taxon>Toxicofera</taxon>
        <taxon>Iguania</taxon>
        <taxon>Acrodonta</taxon>
        <taxon>Agamidae</taxon>
        <taxon>Amphibolurinae</taxon>
        <taxon>Pogona</taxon>
    </lineage>
</organism>
<keyword evidence="3" id="KW-1015">Disulfide bond</keyword>
<dbReference type="InterPro" id="IPR035976">
    <property type="entry name" value="Sushi/SCR/CCP_sf"/>
</dbReference>
<feature type="domain" description="Sushi" evidence="8">
    <location>
        <begin position="152"/>
        <end position="218"/>
    </location>
</feature>
<protein>
    <submittedName>
        <fullName evidence="10">Complement component receptor 1-like protein isoform X1</fullName>
    </submittedName>
</protein>
<comment type="caution">
    <text evidence="5">Lacks conserved residue(s) required for the propagation of feature annotation.</text>
</comment>
<evidence type="ECO:0000256" key="3">
    <source>
        <dbReference type="ARBA" id="ARBA00023157"/>
    </source>
</evidence>
<proteinExistence type="predicted"/>
<evidence type="ECO:0000259" key="8">
    <source>
        <dbReference type="PROSITE" id="PS50923"/>
    </source>
</evidence>
<feature type="region of interest" description="Disordered" evidence="6">
    <location>
        <begin position="276"/>
        <end position="333"/>
    </location>
</feature>
<dbReference type="Gene3D" id="2.10.70.10">
    <property type="entry name" value="Complement Module, domain 1"/>
    <property type="match status" value="4"/>
</dbReference>
<evidence type="ECO:0000313" key="10">
    <source>
        <dbReference type="RefSeq" id="XP_072853338.1"/>
    </source>
</evidence>
<evidence type="ECO:0000256" key="1">
    <source>
        <dbReference type="ARBA" id="ARBA00022659"/>
    </source>
</evidence>
<dbReference type="CDD" id="cd00033">
    <property type="entry name" value="CCP"/>
    <property type="match status" value="4"/>
</dbReference>
<sequence length="373" mass="40005">MRLLPCSCEGLLTWALLLLVLSESHGDCPAPQMPPFATLGDSALNESYPVGTTLRFRCIPGYIYITGSKPTIQCLNDSTWSETPTFCERKQCKIPALENGKVESSGDFRLGDEAKFICDGGYRLIGPDTALCVLYDDNTVNWDKEGQYCERIPCERPPTISNGTHNGDTYGDHYTVGSVVTYTCNKDFSLIGDPAIECVVAEDGRNGKWNRPAPECRVVQCSRPEIENGKLTSGFQASYPYGHKLEYVCNPGYTVMESEFIECVANSSWHPDPKCVKEPSTTTVPLPPGRNETSRTTLSPGIPVSTVHSGTTQSPGVTVSTVGPGTTQSPGVTVSTVGPGPTQSPATVDPGPDSATVAVGKLSLIVALLILIM</sequence>
<evidence type="ECO:0000256" key="5">
    <source>
        <dbReference type="PROSITE-ProRule" id="PRU00302"/>
    </source>
</evidence>
<evidence type="ECO:0000313" key="9">
    <source>
        <dbReference type="Proteomes" id="UP001652642"/>
    </source>
</evidence>
<evidence type="ECO:0000256" key="7">
    <source>
        <dbReference type="SAM" id="SignalP"/>
    </source>
</evidence>
<evidence type="ECO:0000256" key="6">
    <source>
        <dbReference type="SAM" id="MobiDB-lite"/>
    </source>
</evidence>
<evidence type="ECO:0000256" key="2">
    <source>
        <dbReference type="ARBA" id="ARBA00022737"/>
    </source>
</evidence>
<feature type="signal peptide" evidence="7">
    <location>
        <begin position="1"/>
        <end position="26"/>
    </location>
</feature>
<dbReference type="PROSITE" id="PS50923">
    <property type="entry name" value="SUSHI"/>
    <property type="match status" value="4"/>
</dbReference>
<feature type="domain" description="Sushi" evidence="8">
    <location>
        <begin position="90"/>
        <end position="151"/>
    </location>
</feature>
<keyword evidence="7" id="KW-0732">Signal</keyword>
<reference evidence="10" key="1">
    <citation type="submission" date="2025-08" db="UniProtKB">
        <authorList>
            <consortium name="RefSeq"/>
        </authorList>
    </citation>
    <scope>IDENTIFICATION</scope>
</reference>
<name>A0ABM5G6R0_9SAUR</name>
<accession>A0ABM5G6R0</accession>
<dbReference type="PANTHER" id="PTHR19325:SF570">
    <property type="entry name" value="COMPLEMENT COMPONENT 4 BINDING PROTEIN, MEMBRANE"/>
    <property type="match status" value="1"/>
</dbReference>
<dbReference type="SMART" id="SM00032">
    <property type="entry name" value="CCP"/>
    <property type="match status" value="4"/>
</dbReference>
<dbReference type="PANTHER" id="PTHR19325">
    <property type="entry name" value="COMPLEMENT COMPONENT-RELATED SUSHI DOMAIN-CONTAINING"/>
    <property type="match status" value="1"/>
</dbReference>